<dbReference type="PANTHER" id="PTHR43270">
    <property type="entry name" value="BETA-ALA-HIS DIPEPTIDASE"/>
    <property type="match status" value="1"/>
</dbReference>
<dbReference type="Gene3D" id="3.40.630.10">
    <property type="entry name" value="Zn peptidases"/>
    <property type="match status" value="1"/>
</dbReference>
<proteinExistence type="predicted"/>
<dbReference type="InterPro" id="IPR001261">
    <property type="entry name" value="ArgE/DapE_CS"/>
</dbReference>
<accession>A0AAE4ZA38</accession>
<keyword evidence="4" id="KW-0732">Signal</keyword>
<name>A0AAE4ZA38_9BACT</name>
<dbReference type="PROSITE" id="PS00759">
    <property type="entry name" value="ARGE_DAPE_CPG2_2"/>
    <property type="match status" value="1"/>
</dbReference>
<dbReference type="Pfam" id="PF01546">
    <property type="entry name" value="Peptidase_M20"/>
    <property type="match status" value="1"/>
</dbReference>
<evidence type="ECO:0000256" key="2">
    <source>
        <dbReference type="ARBA" id="ARBA00022723"/>
    </source>
</evidence>
<keyword evidence="2" id="KW-0479">Metal-binding</keyword>
<feature type="signal peptide" evidence="4">
    <location>
        <begin position="1"/>
        <end position="22"/>
    </location>
</feature>
<protein>
    <submittedName>
        <fullName evidence="6">M20/M25/M40 family metallo-hydrolase</fullName>
    </submittedName>
</protein>
<dbReference type="GO" id="GO:0008233">
    <property type="term" value="F:peptidase activity"/>
    <property type="evidence" value="ECO:0007669"/>
    <property type="project" value="UniProtKB-KW"/>
</dbReference>
<reference evidence="6 7" key="1">
    <citation type="submission" date="2020-01" db="EMBL/GenBank/DDBJ databases">
        <title>Genomes assembled from Gulf of Kutch pelagic sediment metagenomes.</title>
        <authorList>
            <person name="Chandrashekar M."/>
            <person name="Mahajan M.S."/>
            <person name="Dave K.J."/>
            <person name="Vatsa P."/>
            <person name="Nathani N.M."/>
        </authorList>
    </citation>
    <scope>NUCLEOTIDE SEQUENCE [LARGE SCALE GENOMIC DNA]</scope>
    <source>
        <strain evidence="6">KS3-K002</strain>
    </source>
</reference>
<dbReference type="InterPro" id="IPR051458">
    <property type="entry name" value="Cyt/Met_Dipeptidase"/>
</dbReference>
<dbReference type="EMBL" id="JAACAK010000036">
    <property type="protein sequence ID" value="NIR74336.1"/>
    <property type="molecule type" value="Genomic_DNA"/>
</dbReference>
<dbReference type="SUPFAM" id="SSF53187">
    <property type="entry name" value="Zn-dependent exopeptidases"/>
    <property type="match status" value="1"/>
</dbReference>
<dbReference type="Pfam" id="PF07687">
    <property type="entry name" value="M20_dimer"/>
    <property type="match status" value="1"/>
</dbReference>
<dbReference type="AlphaFoldDB" id="A0AAE4ZA38"/>
<feature type="chain" id="PRO_5042097511" evidence="4">
    <location>
        <begin position="23"/>
        <end position="506"/>
    </location>
</feature>
<dbReference type="GO" id="GO:0046872">
    <property type="term" value="F:metal ion binding"/>
    <property type="evidence" value="ECO:0007669"/>
    <property type="project" value="UniProtKB-KW"/>
</dbReference>
<dbReference type="InterPro" id="IPR002933">
    <property type="entry name" value="Peptidase_M20"/>
</dbReference>
<sequence>MKRTPIVVTILALSLAGAEAHAQSDAIRAVRSYRQANEAAIVQELVDFLRIPNVAYQSDMRRNVDALIEMMERRGIAARVLETPGVPYVYGQLNVPGARHTVLFYAHYDGQPVDPDRWVGHAPFEPILRDGSLAVGGEPMAMPADGALDPDWRLFARSASDDKSPIVAMMVALDALRASGREPRANLKFIFEGDEEAGSPHLGYAVQRYGDLLAADLVVSADGPADPSGLPTLYFGARGIVGAEITVYGPLRPLHSGHYGNWAPNPALRLAQLLATMKDPATGRVLVDGFYDDVVPLSERELAAIAAAPNDDQQQMMEFGIPEPEIDEPRLLAINQPSLNIRGLRSGWVGEEARTIVPDVAIASIDLRLVEAIDPQEQLRRLIRHIEERGYHIVSEDPDRDMRRRHERLAKVTTSDGYPAFRTPMDLPVARELVAAVEGHTGVSVVKLPTLGGSVPLYQFTDGLGIPTVGVPIVNHDNNQHSPNENLRLGNLWQGIETLAAAMLIE</sequence>
<evidence type="ECO:0000313" key="6">
    <source>
        <dbReference type="EMBL" id="NIR74336.1"/>
    </source>
</evidence>
<evidence type="ECO:0000256" key="4">
    <source>
        <dbReference type="SAM" id="SignalP"/>
    </source>
</evidence>
<comment type="caution">
    <text evidence="6">The sequence shown here is derived from an EMBL/GenBank/DDBJ whole genome shotgun (WGS) entry which is preliminary data.</text>
</comment>
<keyword evidence="1" id="KW-0645">Protease</keyword>
<dbReference type="GO" id="GO:0006508">
    <property type="term" value="P:proteolysis"/>
    <property type="evidence" value="ECO:0007669"/>
    <property type="project" value="UniProtKB-KW"/>
</dbReference>
<dbReference type="Gene3D" id="3.30.70.360">
    <property type="match status" value="1"/>
</dbReference>
<evidence type="ECO:0000256" key="3">
    <source>
        <dbReference type="ARBA" id="ARBA00022801"/>
    </source>
</evidence>
<gene>
    <name evidence="6" type="ORF">GWO12_04385</name>
</gene>
<dbReference type="Proteomes" id="UP000702544">
    <property type="component" value="Unassembled WGS sequence"/>
</dbReference>
<keyword evidence="3" id="KW-0378">Hydrolase</keyword>
<evidence type="ECO:0000256" key="1">
    <source>
        <dbReference type="ARBA" id="ARBA00022670"/>
    </source>
</evidence>
<evidence type="ECO:0000313" key="7">
    <source>
        <dbReference type="Proteomes" id="UP000702544"/>
    </source>
</evidence>
<dbReference type="InterPro" id="IPR011650">
    <property type="entry name" value="Peptidase_M20_dimer"/>
</dbReference>
<feature type="domain" description="Peptidase M20 dimerisation" evidence="5">
    <location>
        <begin position="236"/>
        <end position="390"/>
    </location>
</feature>
<evidence type="ECO:0000259" key="5">
    <source>
        <dbReference type="Pfam" id="PF07687"/>
    </source>
</evidence>
<organism evidence="6 7">
    <name type="scientific">Candidatus Kutchimonas denitrificans</name>
    <dbReference type="NCBI Taxonomy" id="3056748"/>
    <lineage>
        <taxon>Bacteria</taxon>
        <taxon>Pseudomonadati</taxon>
        <taxon>Gemmatimonadota</taxon>
        <taxon>Gemmatimonadia</taxon>
        <taxon>Candidatus Palauibacterales</taxon>
        <taxon>Candidatus Palauibacteraceae</taxon>
        <taxon>Candidatus Kutchimonas</taxon>
    </lineage>
</organism>
<dbReference type="PANTHER" id="PTHR43270:SF8">
    <property type="entry name" value="DI- AND TRIPEPTIDASE DUG2-RELATED"/>
    <property type="match status" value="1"/>
</dbReference>